<dbReference type="Proteomes" id="UP001164929">
    <property type="component" value="Chromosome 1"/>
</dbReference>
<dbReference type="AlphaFoldDB" id="A0AAD6RSG3"/>
<keyword evidence="2" id="KW-1185">Reference proteome</keyword>
<protein>
    <submittedName>
        <fullName evidence="1">Uncharacterized protein</fullName>
    </submittedName>
</protein>
<reference evidence="1 2" key="1">
    <citation type="journal article" date="2023" name="Mol. Ecol. Resour.">
        <title>Chromosome-level genome assembly of a triploid poplar Populus alba 'Berolinensis'.</title>
        <authorList>
            <person name="Chen S."/>
            <person name="Yu Y."/>
            <person name="Wang X."/>
            <person name="Wang S."/>
            <person name="Zhang T."/>
            <person name="Zhou Y."/>
            <person name="He R."/>
            <person name="Meng N."/>
            <person name="Wang Y."/>
            <person name="Liu W."/>
            <person name="Liu Z."/>
            <person name="Liu J."/>
            <person name="Guo Q."/>
            <person name="Huang H."/>
            <person name="Sederoff R.R."/>
            <person name="Wang G."/>
            <person name="Qu G."/>
            <person name="Chen S."/>
        </authorList>
    </citation>
    <scope>NUCLEOTIDE SEQUENCE [LARGE SCALE GENOMIC DNA]</scope>
    <source>
        <strain evidence="1">SC-2020</strain>
    </source>
</reference>
<gene>
    <name evidence="1" type="ORF">NC653_003822</name>
</gene>
<accession>A0AAD6RSG3</accession>
<name>A0AAD6RSG3_9ROSI</name>
<evidence type="ECO:0000313" key="1">
    <source>
        <dbReference type="EMBL" id="KAJ7014325.1"/>
    </source>
</evidence>
<proteinExistence type="predicted"/>
<comment type="caution">
    <text evidence="1">The sequence shown here is derived from an EMBL/GenBank/DDBJ whole genome shotgun (WGS) entry which is preliminary data.</text>
</comment>
<organism evidence="1 2">
    <name type="scientific">Populus alba x Populus x berolinensis</name>
    <dbReference type="NCBI Taxonomy" id="444605"/>
    <lineage>
        <taxon>Eukaryota</taxon>
        <taxon>Viridiplantae</taxon>
        <taxon>Streptophyta</taxon>
        <taxon>Embryophyta</taxon>
        <taxon>Tracheophyta</taxon>
        <taxon>Spermatophyta</taxon>
        <taxon>Magnoliopsida</taxon>
        <taxon>eudicotyledons</taxon>
        <taxon>Gunneridae</taxon>
        <taxon>Pentapetalae</taxon>
        <taxon>rosids</taxon>
        <taxon>fabids</taxon>
        <taxon>Malpighiales</taxon>
        <taxon>Salicaceae</taxon>
        <taxon>Saliceae</taxon>
        <taxon>Populus</taxon>
    </lineage>
</organism>
<sequence>MEFAFNVNGFCIRRIRTFDWLHSTIHSRRLGVWKMKVFLACTSSSLPATLILVGPDPPFLSLSPRFLHLNVNNWTEEILVRQRNVGQVKNLGQAFLKI</sequence>
<evidence type="ECO:0000313" key="2">
    <source>
        <dbReference type="Proteomes" id="UP001164929"/>
    </source>
</evidence>
<dbReference type="EMBL" id="JAQIZT010000001">
    <property type="protein sequence ID" value="KAJ7014325.1"/>
    <property type="molecule type" value="Genomic_DNA"/>
</dbReference>